<dbReference type="OrthoDB" id="3199698at2759"/>
<reference evidence="2" key="1">
    <citation type="submission" date="2020-07" db="EMBL/GenBank/DDBJ databases">
        <authorList>
            <person name="Nieuwenhuis M."/>
            <person name="Van De Peppel L.J.J."/>
        </authorList>
    </citation>
    <scope>NUCLEOTIDE SEQUENCE</scope>
    <source>
        <strain evidence="2">AP01</strain>
        <tissue evidence="2">Mycelium</tissue>
    </source>
</reference>
<dbReference type="EMBL" id="JABCKV010001243">
    <property type="protein sequence ID" value="KAG5640082.1"/>
    <property type="molecule type" value="Genomic_DNA"/>
</dbReference>
<evidence type="ECO:0000256" key="1">
    <source>
        <dbReference type="SAM" id="MobiDB-lite"/>
    </source>
</evidence>
<protein>
    <submittedName>
        <fullName evidence="2">Uncharacterized protein</fullName>
    </submittedName>
</protein>
<keyword evidence="3" id="KW-1185">Reference proteome</keyword>
<reference evidence="2" key="2">
    <citation type="submission" date="2021-10" db="EMBL/GenBank/DDBJ databases">
        <title>Phylogenomics reveals ancestral predisposition of the termite-cultivated fungus Termitomyces towards a domesticated lifestyle.</title>
        <authorList>
            <person name="Auxier B."/>
            <person name="Grum-Grzhimaylo A."/>
            <person name="Cardenas M.E."/>
            <person name="Lodge J.D."/>
            <person name="Laessoe T."/>
            <person name="Pedersen O."/>
            <person name="Smith M.E."/>
            <person name="Kuyper T.W."/>
            <person name="Franco-Molano E.A."/>
            <person name="Baroni T.J."/>
            <person name="Aanen D.K."/>
        </authorList>
    </citation>
    <scope>NUCLEOTIDE SEQUENCE</scope>
    <source>
        <strain evidence="2">AP01</strain>
        <tissue evidence="2">Mycelium</tissue>
    </source>
</reference>
<organism evidence="2 3">
    <name type="scientific">Asterophora parasitica</name>
    <dbReference type="NCBI Taxonomy" id="117018"/>
    <lineage>
        <taxon>Eukaryota</taxon>
        <taxon>Fungi</taxon>
        <taxon>Dikarya</taxon>
        <taxon>Basidiomycota</taxon>
        <taxon>Agaricomycotina</taxon>
        <taxon>Agaricomycetes</taxon>
        <taxon>Agaricomycetidae</taxon>
        <taxon>Agaricales</taxon>
        <taxon>Tricholomatineae</taxon>
        <taxon>Lyophyllaceae</taxon>
        <taxon>Asterophora</taxon>
    </lineage>
</organism>
<comment type="caution">
    <text evidence="2">The sequence shown here is derived from an EMBL/GenBank/DDBJ whole genome shotgun (WGS) entry which is preliminary data.</text>
</comment>
<accession>A0A9P7FWW6</accession>
<feature type="region of interest" description="Disordered" evidence="1">
    <location>
        <begin position="24"/>
        <end position="46"/>
    </location>
</feature>
<proteinExistence type="predicted"/>
<gene>
    <name evidence="2" type="ORF">DXG03_001284</name>
</gene>
<name>A0A9P7FWW6_9AGAR</name>
<dbReference type="AlphaFoldDB" id="A0A9P7FWW6"/>
<dbReference type="Proteomes" id="UP000775547">
    <property type="component" value="Unassembled WGS sequence"/>
</dbReference>
<evidence type="ECO:0000313" key="3">
    <source>
        <dbReference type="Proteomes" id="UP000775547"/>
    </source>
</evidence>
<sequence>MHPNIAPPKESSQYKKIRHQYLTDPIPEPESAAPLDATPENQWSPSSDRLAFDWAQHHYIYLQSSEDEIHEGLEIWHATVIKHDSEHTSEGHVPWQNAHDLKATIDSIKAGAVG</sequence>
<evidence type="ECO:0000313" key="2">
    <source>
        <dbReference type="EMBL" id="KAG5640082.1"/>
    </source>
</evidence>